<reference evidence="1 2" key="1">
    <citation type="submission" date="2019-02" db="EMBL/GenBank/DDBJ databases">
        <title>Genomic Encyclopedia of Type Strains, Phase IV (KMG-IV): sequencing the most valuable type-strain genomes for metagenomic binning, comparative biology and taxonomic classification.</title>
        <authorList>
            <person name="Goeker M."/>
        </authorList>
    </citation>
    <scope>NUCLEOTIDE SEQUENCE [LARGE SCALE GENOMIC DNA]</scope>
    <source>
        <strain evidence="1 2">DSM 29486</strain>
    </source>
</reference>
<comment type="caution">
    <text evidence="1">The sequence shown here is derived from an EMBL/GenBank/DDBJ whole genome shotgun (WGS) entry which is preliminary data.</text>
</comment>
<dbReference type="OrthoDB" id="2041837at2"/>
<accession>A0A4V2F5V8</accession>
<name>A0A4V2F5V8_9FIRM</name>
<sequence>MTRSELNSEYFDWMCRLVCNRRYTRGLSYQKLLRFLHNVDFNYTIEMDGNREEDGIDLRYRFGYENSYENAMISSYLDNSPCSILEMMIALAIRCEEHIMDDPDIGNRTGQWFWGMIENLGLRKLTDARFDEDYAEEIVQRFLDRRYKRNGEGGLFTVEHCRRDLRTVEIWYQMCWYLDEIV</sequence>
<evidence type="ECO:0000313" key="1">
    <source>
        <dbReference type="EMBL" id="RZS94169.1"/>
    </source>
</evidence>
<dbReference type="Proteomes" id="UP000292927">
    <property type="component" value="Unassembled WGS sequence"/>
</dbReference>
<protein>
    <submittedName>
        <fullName evidence="1">Uncharacterized protein</fullName>
    </submittedName>
</protein>
<evidence type="ECO:0000313" key="2">
    <source>
        <dbReference type="Proteomes" id="UP000292927"/>
    </source>
</evidence>
<dbReference type="AlphaFoldDB" id="A0A4V2F5V8"/>
<gene>
    <name evidence="1" type="ORF">EV209_2538</name>
</gene>
<organism evidence="1 2">
    <name type="scientific">Cuneatibacter caecimuris</name>
    <dbReference type="NCBI Taxonomy" id="1796618"/>
    <lineage>
        <taxon>Bacteria</taxon>
        <taxon>Bacillati</taxon>
        <taxon>Bacillota</taxon>
        <taxon>Clostridia</taxon>
        <taxon>Lachnospirales</taxon>
        <taxon>Lachnospiraceae</taxon>
        <taxon>Cuneatibacter</taxon>
    </lineage>
</organism>
<keyword evidence="2" id="KW-1185">Reference proteome</keyword>
<dbReference type="EMBL" id="SGXF01000005">
    <property type="protein sequence ID" value="RZS94169.1"/>
    <property type="molecule type" value="Genomic_DNA"/>
</dbReference>
<dbReference type="RefSeq" id="WP_130435861.1">
    <property type="nucleotide sequence ID" value="NZ_SGXF01000005.1"/>
</dbReference>
<proteinExistence type="predicted"/>